<accession>A0ABQ9ZD33</accession>
<name>A0ABQ9ZD33_9CRUS</name>
<reference evidence="1 2" key="1">
    <citation type="journal article" date="2023" name="Nucleic Acids Res.">
        <title>The hologenome of Daphnia magna reveals possible DNA methylation and microbiome-mediated evolution of the host genome.</title>
        <authorList>
            <person name="Chaturvedi A."/>
            <person name="Li X."/>
            <person name="Dhandapani V."/>
            <person name="Marshall H."/>
            <person name="Kissane S."/>
            <person name="Cuenca-Cambronero M."/>
            <person name="Asole G."/>
            <person name="Calvet F."/>
            <person name="Ruiz-Romero M."/>
            <person name="Marangio P."/>
            <person name="Guigo R."/>
            <person name="Rago D."/>
            <person name="Mirbahai L."/>
            <person name="Eastwood N."/>
            <person name="Colbourne J.K."/>
            <person name="Zhou J."/>
            <person name="Mallon E."/>
            <person name="Orsini L."/>
        </authorList>
    </citation>
    <scope>NUCLEOTIDE SEQUENCE [LARGE SCALE GENOMIC DNA]</scope>
    <source>
        <strain evidence="1">LRV0_1</strain>
    </source>
</reference>
<keyword evidence="2" id="KW-1185">Reference proteome</keyword>
<dbReference type="EMBL" id="JAOYFB010000003">
    <property type="protein sequence ID" value="KAK4010812.1"/>
    <property type="molecule type" value="Genomic_DNA"/>
</dbReference>
<proteinExistence type="predicted"/>
<sequence>MISLEKMHRLECKKTKKFDHPLSIVFSGSKRQHTYLSPGRQETSREGVLCRHYEQISNHKILCASFIGPELGNRVPSATAEFFGVNATLLSFSALVLCFQISCSDIGFAFGPALRKRGRIVSQLKKKVICRTSQLQSFLFERNVLSLIINRPLSSSRKGIRCL</sequence>
<organism evidence="1 2">
    <name type="scientific">Daphnia magna</name>
    <dbReference type="NCBI Taxonomy" id="35525"/>
    <lineage>
        <taxon>Eukaryota</taxon>
        <taxon>Metazoa</taxon>
        <taxon>Ecdysozoa</taxon>
        <taxon>Arthropoda</taxon>
        <taxon>Crustacea</taxon>
        <taxon>Branchiopoda</taxon>
        <taxon>Diplostraca</taxon>
        <taxon>Cladocera</taxon>
        <taxon>Anomopoda</taxon>
        <taxon>Daphniidae</taxon>
        <taxon>Daphnia</taxon>
    </lineage>
</organism>
<evidence type="ECO:0000313" key="2">
    <source>
        <dbReference type="Proteomes" id="UP001234178"/>
    </source>
</evidence>
<dbReference type="Proteomes" id="UP001234178">
    <property type="component" value="Unassembled WGS sequence"/>
</dbReference>
<protein>
    <submittedName>
        <fullName evidence="1">Uncharacterized protein</fullName>
    </submittedName>
</protein>
<comment type="caution">
    <text evidence="1">The sequence shown here is derived from an EMBL/GenBank/DDBJ whole genome shotgun (WGS) entry which is preliminary data.</text>
</comment>
<evidence type="ECO:0000313" key="1">
    <source>
        <dbReference type="EMBL" id="KAK4010812.1"/>
    </source>
</evidence>
<gene>
    <name evidence="1" type="ORF">OUZ56_019943</name>
</gene>